<evidence type="ECO:0000313" key="3">
    <source>
        <dbReference type="EMBL" id="OQP50773.1"/>
    </source>
</evidence>
<organism evidence="3 4">
    <name type="scientific">Niastella yeongjuensis</name>
    <dbReference type="NCBI Taxonomy" id="354355"/>
    <lineage>
        <taxon>Bacteria</taxon>
        <taxon>Pseudomonadati</taxon>
        <taxon>Bacteroidota</taxon>
        <taxon>Chitinophagia</taxon>
        <taxon>Chitinophagales</taxon>
        <taxon>Chitinophagaceae</taxon>
        <taxon>Niastella</taxon>
    </lineage>
</organism>
<keyword evidence="2" id="KW-0560">Oxidoreductase</keyword>
<comment type="caution">
    <text evidence="3">The sequence shown here is derived from an EMBL/GenBank/DDBJ whole genome shotgun (WGS) entry which is preliminary data.</text>
</comment>
<dbReference type="InterPro" id="IPR036291">
    <property type="entry name" value="NAD(P)-bd_dom_sf"/>
</dbReference>
<dbReference type="InterPro" id="IPR002347">
    <property type="entry name" value="SDR_fam"/>
</dbReference>
<dbReference type="STRING" id="354355.SAMN05660816_00394"/>
<gene>
    <name evidence="3" type="ORF">A4H97_02750</name>
</gene>
<dbReference type="EMBL" id="LVXG01000012">
    <property type="protein sequence ID" value="OQP50773.1"/>
    <property type="molecule type" value="Genomic_DNA"/>
</dbReference>
<dbReference type="PRINTS" id="PR00081">
    <property type="entry name" value="GDHRDH"/>
</dbReference>
<dbReference type="PROSITE" id="PS00061">
    <property type="entry name" value="ADH_SHORT"/>
    <property type="match status" value="1"/>
</dbReference>
<dbReference type="NCBIfam" id="NF006384">
    <property type="entry name" value="PRK08628.1"/>
    <property type="match status" value="1"/>
</dbReference>
<evidence type="ECO:0000256" key="1">
    <source>
        <dbReference type="ARBA" id="ARBA00006484"/>
    </source>
</evidence>
<dbReference type="Proteomes" id="UP000192610">
    <property type="component" value="Unassembled WGS sequence"/>
</dbReference>
<keyword evidence="4" id="KW-1185">Reference proteome</keyword>
<name>A0A1V9EXC0_9BACT</name>
<sequence>MDLHLTNKVFIVTGGAKGIGAAISSSIAAEGGIVVIAGRNKTDNQAKVDEIIKAKGKATSIEAELADPAACKAVIDFTVKEFGRIDGLINNAGMNDGCGLESGSPEKFMQSLQINLSHIYNLAHYALPHLKETKGTITNIGSKVADTGQGNTSGYAASKGGINALTREWAVELLPYSIRVNTVIPAEVWTPLYDKWIKTLPNPKEKLEQIVSKIPLEKRFTTSEEIADMTVFLISDRSSHTTGQIIYVDGGYTHLDRSLT</sequence>
<dbReference type="PRINTS" id="PR00080">
    <property type="entry name" value="SDRFAMILY"/>
</dbReference>
<dbReference type="CDD" id="cd05233">
    <property type="entry name" value="SDR_c"/>
    <property type="match status" value="1"/>
</dbReference>
<protein>
    <submittedName>
        <fullName evidence="3">Short-chain dehydrogenase</fullName>
    </submittedName>
</protein>
<proteinExistence type="inferred from homology"/>
<dbReference type="PANTHER" id="PTHR43639:SF1">
    <property type="entry name" value="SHORT-CHAIN DEHYDROGENASE_REDUCTASE FAMILY PROTEIN"/>
    <property type="match status" value="1"/>
</dbReference>
<evidence type="ECO:0000313" key="4">
    <source>
        <dbReference type="Proteomes" id="UP000192610"/>
    </source>
</evidence>
<comment type="similarity">
    <text evidence="1">Belongs to the short-chain dehydrogenases/reductases (SDR) family.</text>
</comment>
<accession>A0A1V9EXC0</accession>
<dbReference type="FunFam" id="3.40.50.720:FF:000084">
    <property type="entry name" value="Short-chain dehydrogenase reductase"/>
    <property type="match status" value="1"/>
</dbReference>
<dbReference type="SUPFAM" id="SSF51735">
    <property type="entry name" value="NAD(P)-binding Rossmann-fold domains"/>
    <property type="match status" value="1"/>
</dbReference>
<dbReference type="RefSeq" id="WP_081199162.1">
    <property type="nucleotide sequence ID" value="NZ_FOCZ01000001.1"/>
</dbReference>
<dbReference type="GO" id="GO:0016491">
    <property type="term" value="F:oxidoreductase activity"/>
    <property type="evidence" value="ECO:0007669"/>
    <property type="project" value="UniProtKB-KW"/>
</dbReference>
<dbReference type="Gene3D" id="3.40.50.720">
    <property type="entry name" value="NAD(P)-binding Rossmann-like Domain"/>
    <property type="match status" value="1"/>
</dbReference>
<dbReference type="PANTHER" id="PTHR43639">
    <property type="entry name" value="OXIDOREDUCTASE, SHORT-CHAIN DEHYDROGENASE/REDUCTASE FAMILY (AFU_ORTHOLOGUE AFUA_5G02870)"/>
    <property type="match status" value="1"/>
</dbReference>
<evidence type="ECO:0000256" key="2">
    <source>
        <dbReference type="ARBA" id="ARBA00023002"/>
    </source>
</evidence>
<dbReference type="AlphaFoldDB" id="A0A1V9EXC0"/>
<dbReference type="Pfam" id="PF13561">
    <property type="entry name" value="adh_short_C2"/>
    <property type="match status" value="1"/>
</dbReference>
<dbReference type="InterPro" id="IPR020904">
    <property type="entry name" value="Sc_DH/Rdtase_CS"/>
</dbReference>
<reference evidence="4" key="1">
    <citation type="submission" date="2016-04" db="EMBL/GenBank/DDBJ databases">
        <authorList>
            <person name="Chen L."/>
            <person name="Zhuang W."/>
            <person name="Wang G."/>
        </authorList>
    </citation>
    <scope>NUCLEOTIDE SEQUENCE [LARGE SCALE GENOMIC DNA]</scope>
    <source>
        <strain evidence="4">17621</strain>
    </source>
</reference>
<dbReference type="OrthoDB" id="9788235at2"/>